<dbReference type="Proteomes" id="UP000054359">
    <property type="component" value="Unassembled WGS sequence"/>
</dbReference>
<protein>
    <submittedName>
        <fullName evidence="1">Uncharacterized protein</fullName>
    </submittedName>
</protein>
<dbReference type="AlphaFoldDB" id="A0A087UJW0"/>
<keyword evidence="2" id="KW-1185">Reference proteome</keyword>
<gene>
    <name evidence="1" type="ORF">X975_17831</name>
</gene>
<name>A0A087UJW0_STEMI</name>
<evidence type="ECO:0000313" key="2">
    <source>
        <dbReference type="Proteomes" id="UP000054359"/>
    </source>
</evidence>
<proteinExistence type="predicted"/>
<feature type="non-terminal residue" evidence="1">
    <location>
        <position position="34"/>
    </location>
</feature>
<organism evidence="1 2">
    <name type="scientific">Stegodyphus mimosarum</name>
    <name type="common">African social velvet spider</name>
    <dbReference type="NCBI Taxonomy" id="407821"/>
    <lineage>
        <taxon>Eukaryota</taxon>
        <taxon>Metazoa</taxon>
        <taxon>Ecdysozoa</taxon>
        <taxon>Arthropoda</taxon>
        <taxon>Chelicerata</taxon>
        <taxon>Arachnida</taxon>
        <taxon>Araneae</taxon>
        <taxon>Araneomorphae</taxon>
        <taxon>Entelegynae</taxon>
        <taxon>Eresoidea</taxon>
        <taxon>Eresidae</taxon>
        <taxon>Stegodyphus</taxon>
    </lineage>
</organism>
<reference evidence="1 2" key="1">
    <citation type="submission" date="2013-11" db="EMBL/GenBank/DDBJ databases">
        <title>Genome sequencing of Stegodyphus mimosarum.</title>
        <authorList>
            <person name="Bechsgaard J."/>
        </authorList>
    </citation>
    <scope>NUCLEOTIDE SEQUENCE [LARGE SCALE GENOMIC DNA]</scope>
</reference>
<feature type="non-terminal residue" evidence="1">
    <location>
        <position position="1"/>
    </location>
</feature>
<accession>A0A087UJW0</accession>
<dbReference type="EMBL" id="KK120160">
    <property type="protein sequence ID" value="KFM77649.1"/>
    <property type="molecule type" value="Genomic_DNA"/>
</dbReference>
<sequence length="34" mass="3658">NEGELSKNVSLCSPCNLHCLELLIGTSNWNVNVG</sequence>
<evidence type="ECO:0000313" key="1">
    <source>
        <dbReference type="EMBL" id="KFM77649.1"/>
    </source>
</evidence>